<protein>
    <recommendedName>
        <fullName evidence="8">Histone deacetylase complex subunit SAP30 Sin3 binding domain-containing protein</fullName>
    </recommendedName>
</protein>
<dbReference type="Pfam" id="PF13867">
    <property type="entry name" value="SAP30_Sin3_bdg"/>
    <property type="match status" value="1"/>
</dbReference>
<accession>A0A9W9W7G5</accession>
<evidence type="ECO:0000256" key="3">
    <source>
        <dbReference type="ARBA" id="ARBA00022491"/>
    </source>
</evidence>
<evidence type="ECO:0000256" key="7">
    <source>
        <dbReference type="SAM" id="MobiDB-lite"/>
    </source>
</evidence>
<evidence type="ECO:0000256" key="5">
    <source>
        <dbReference type="ARBA" id="ARBA00023163"/>
    </source>
</evidence>
<feature type="compositionally biased region" description="Basic and acidic residues" evidence="7">
    <location>
        <begin position="120"/>
        <end position="129"/>
    </location>
</feature>
<evidence type="ECO:0000259" key="8">
    <source>
        <dbReference type="Pfam" id="PF13867"/>
    </source>
</evidence>
<gene>
    <name evidence="9" type="ORF">N7509_001709</name>
</gene>
<feature type="domain" description="Histone deacetylase complex subunit SAP30 Sin3 binding" evidence="8">
    <location>
        <begin position="140"/>
        <end position="180"/>
    </location>
</feature>
<sequence>MAPPRQRTTAIVDDSRSEASSSTREFNKTTTNKRKTGANKDKAPVTSAPANADVTDEQPRVPWSDLPLEILHSYRHAHKLSTPSAFSNDYSRIVLSQGIGLRSPTALAARRAQSQSSSSNRDKSNHTSRDGTSSDDAPLHKITGQDRVSKDQFALVVRKHFNSAGMSEQESIARFLYTVREERRGRQFRLRFQP</sequence>
<dbReference type="Gene3D" id="6.10.160.20">
    <property type="match status" value="1"/>
</dbReference>
<dbReference type="InterPro" id="IPR038291">
    <property type="entry name" value="SAP30_C_sf"/>
</dbReference>
<feature type="compositionally biased region" description="Low complexity" evidence="7">
    <location>
        <begin position="108"/>
        <end position="119"/>
    </location>
</feature>
<evidence type="ECO:0000256" key="6">
    <source>
        <dbReference type="ARBA" id="ARBA00023242"/>
    </source>
</evidence>
<dbReference type="InterPro" id="IPR024145">
    <property type="entry name" value="His_deAcase_SAP30/SAP30L"/>
</dbReference>
<evidence type="ECO:0000313" key="10">
    <source>
        <dbReference type="Proteomes" id="UP001147747"/>
    </source>
</evidence>
<name>A0A9W9W7G5_9EURO</name>
<dbReference type="Proteomes" id="UP001147747">
    <property type="component" value="Unassembled WGS sequence"/>
</dbReference>
<dbReference type="InterPro" id="IPR025718">
    <property type="entry name" value="SAP30_Sin3-bd"/>
</dbReference>
<keyword evidence="10" id="KW-1185">Reference proteome</keyword>
<dbReference type="OrthoDB" id="510958at2759"/>
<evidence type="ECO:0000313" key="9">
    <source>
        <dbReference type="EMBL" id="KAJ5407826.1"/>
    </source>
</evidence>
<dbReference type="PANTHER" id="PTHR13286">
    <property type="entry name" value="SAP30"/>
    <property type="match status" value="1"/>
</dbReference>
<keyword evidence="4" id="KW-0805">Transcription regulation</keyword>
<dbReference type="PANTHER" id="PTHR13286:SF23">
    <property type="entry name" value="HISTONE DEACETYLASE COMPLEX SUBUNIT SAP30 SIN3 BINDING DOMAIN-CONTAINING PROTEIN"/>
    <property type="match status" value="1"/>
</dbReference>
<keyword evidence="5" id="KW-0804">Transcription</keyword>
<dbReference type="AlphaFoldDB" id="A0A9W9W7G5"/>
<dbReference type="GO" id="GO:0005634">
    <property type="term" value="C:nucleus"/>
    <property type="evidence" value="ECO:0007669"/>
    <property type="project" value="UniProtKB-SubCell"/>
</dbReference>
<evidence type="ECO:0000256" key="2">
    <source>
        <dbReference type="ARBA" id="ARBA00006283"/>
    </source>
</evidence>
<dbReference type="EMBL" id="JAPZBU010000004">
    <property type="protein sequence ID" value="KAJ5407826.1"/>
    <property type="molecule type" value="Genomic_DNA"/>
</dbReference>
<feature type="region of interest" description="Disordered" evidence="7">
    <location>
        <begin position="1"/>
        <end position="60"/>
    </location>
</feature>
<reference evidence="9" key="2">
    <citation type="journal article" date="2023" name="IMA Fungus">
        <title>Comparative genomic study of the Penicillium genus elucidates a diverse pangenome and 15 lateral gene transfer events.</title>
        <authorList>
            <person name="Petersen C."/>
            <person name="Sorensen T."/>
            <person name="Nielsen M.R."/>
            <person name="Sondergaard T.E."/>
            <person name="Sorensen J.L."/>
            <person name="Fitzpatrick D.A."/>
            <person name="Frisvad J.C."/>
            <person name="Nielsen K.L."/>
        </authorList>
    </citation>
    <scope>NUCLEOTIDE SEQUENCE</scope>
    <source>
        <strain evidence="9">IBT 29677</strain>
    </source>
</reference>
<keyword evidence="6" id="KW-0539">Nucleus</keyword>
<dbReference type="GeneID" id="81365326"/>
<comment type="similarity">
    <text evidence="2">Belongs to the SAP30 family.</text>
</comment>
<evidence type="ECO:0000256" key="4">
    <source>
        <dbReference type="ARBA" id="ARBA00023015"/>
    </source>
</evidence>
<feature type="compositionally biased region" description="Polar residues" evidence="7">
    <location>
        <begin position="18"/>
        <end position="30"/>
    </location>
</feature>
<evidence type="ECO:0000256" key="1">
    <source>
        <dbReference type="ARBA" id="ARBA00004123"/>
    </source>
</evidence>
<keyword evidence="3" id="KW-0678">Repressor</keyword>
<reference evidence="9" key="1">
    <citation type="submission" date="2022-12" db="EMBL/GenBank/DDBJ databases">
        <authorList>
            <person name="Petersen C."/>
        </authorList>
    </citation>
    <scope>NUCLEOTIDE SEQUENCE</scope>
    <source>
        <strain evidence="9">IBT 29677</strain>
    </source>
</reference>
<proteinExistence type="inferred from homology"/>
<feature type="region of interest" description="Disordered" evidence="7">
    <location>
        <begin position="105"/>
        <end position="144"/>
    </location>
</feature>
<comment type="caution">
    <text evidence="9">The sequence shown here is derived from an EMBL/GenBank/DDBJ whole genome shotgun (WGS) entry which is preliminary data.</text>
</comment>
<organism evidence="9 10">
    <name type="scientific">Penicillium cosmopolitanum</name>
    <dbReference type="NCBI Taxonomy" id="1131564"/>
    <lineage>
        <taxon>Eukaryota</taxon>
        <taxon>Fungi</taxon>
        <taxon>Dikarya</taxon>
        <taxon>Ascomycota</taxon>
        <taxon>Pezizomycotina</taxon>
        <taxon>Eurotiomycetes</taxon>
        <taxon>Eurotiomycetidae</taxon>
        <taxon>Eurotiales</taxon>
        <taxon>Aspergillaceae</taxon>
        <taxon>Penicillium</taxon>
    </lineage>
</organism>
<comment type="subcellular location">
    <subcellularLocation>
        <location evidence="1">Nucleus</location>
    </subcellularLocation>
</comment>
<dbReference type="RefSeq" id="XP_056492141.1">
    <property type="nucleotide sequence ID" value="XM_056626346.1"/>
</dbReference>